<dbReference type="InterPro" id="IPR006603">
    <property type="entry name" value="PQ-loop_rpt"/>
</dbReference>
<comment type="subcellular location">
    <subcellularLocation>
        <location evidence="1">Membrane</location>
        <topology evidence="1">Multi-pass membrane protein</topology>
    </subcellularLocation>
</comment>
<dbReference type="SMART" id="SM00679">
    <property type="entry name" value="CTNS"/>
    <property type="match status" value="2"/>
</dbReference>
<dbReference type="GO" id="GO:0005829">
    <property type="term" value="C:cytosol"/>
    <property type="evidence" value="ECO:0007669"/>
    <property type="project" value="GOC"/>
</dbReference>
<dbReference type="GO" id="GO:0005768">
    <property type="term" value="C:endosome"/>
    <property type="evidence" value="ECO:0007669"/>
    <property type="project" value="TreeGrafter"/>
</dbReference>
<evidence type="ECO:0000256" key="5">
    <source>
        <dbReference type="SAM" id="Phobius"/>
    </source>
</evidence>
<evidence type="ECO:0000256" key="2">
    <source>
        <dbReference type="ARBA" id="ARBA00022692"/>
    </source>
</evidence>
<organism evidence="6 7">
    <name type="scientific">Trichomonascus ciferrii</name>
    <dbReference type="NCBI Taxonomy" id="44093"/>
    <lineage>
        <taxon>Eukaryota</taxon>
        <taxon>Fungi</taxon>
        <taxon>Dikarya</taxon>
        <taxon>Ascomycota</taxon>
        <taxon>Saccharomycotina</taxon>
        <taxon>Dipodascomycetes</taxon>
        <taxon>Dipodascales</taxon>
        <taxon>Trichomonascaceae</taxon>
        <taxon>Trichomonascus</taxon>
        <taxon>Trichomonascus ciferrii complex</taxon>
    </lineage>
</organism>
<name>A0A642V517_9ASCO</name>
<evidence type="ECO:0000313" key="7">
    <source>
        <dbReference type="Proteomes" id="UP000761534"/>
    </source>
</evidence>
<accession>A0A642V517</accession>
<evidence type="ECO:0000256" key="4">
    <source>
        <dbReference type="ARBA" id="ARBA00023136"/>
    </source>
</evidence>
<dbReference type="GO" id="GO:0005802">
    <property type="term" value="C:trans-Golgi network"/>
    <property type="evidence" value="ECO:0007669"/>
    <property type="project" value="TreeGrafter"/>
</dbReference>
<dbReference type="VEuPathDB" id="FungiDB:TRICI_004688"/>
<sequence>MGLDWVLNQIPLTWEFLAGAILATSPITSYLDTVLSIHRKKSSAGFSLDVCAIMLISSICRIYFYFGRPYELSLLLQSVLMVVIQLVLLKLALQHRPKVPLIPTNGNQPTVEVGQPTQWDRSSIQYRIMQALFGSTLILNYHRTIPPSEGVAKKRPFGFWIWDDERIYWTFLLRFCLWLTVFQFILGTSGLYVESLGLIGLMIEAILPLPQILTNASRGSVDGFRLSLLVSWVGGDVSKFMYLMTAEKVAPQFVLSCVIQTLLDVFVGIQYFMYTTGRWKGTRQAQVTVKRQRADSLKRRRRASSIKRDGEIIEMSESTFN</sequence>
<dbReference type="PANTHER" id="PTHR14856:SF9">
    <property type="entry name" value="PQ-LOOP REPEAT-CONTAINING PROTEIN 1"/>
    <property type="match status" value="1"/>
</dbReference>
<keyword evidence="3 5" id="KW-1133">Transmembrane helix</keyword>
<dbReference type="Gene3D" id="1.20.1280.290">
    <property type="match status" value="2"/>
</dbReference>
<feature type="transmembrane region" description="Helical" evidence="5">
    <location>
        <begin position="250"/>
        <end position="274"/>
    </location>
</feature>
<dbReference type="GO" id="GO:0045332">
    <property type="term" value="P:phospholipid translocation"/>
    <property type="evidence" value="ECO:0007669"/>
    <property type="project" value="TreeGrafter"/>
</dbReference>
<feature type="transmembrane region" description="Helical" evidence="5">
    <location>
        <begin position="72"/>
        <end position="93"/>
    </location>
</feature>
<dbReference type="GO" id="GO:0042147">
    <property type="term" value="P:retrograde transport, endosome to Golgi"/>
    <property type="evidence" value="ECO:0007669"/>
    <property type="project" value="TreeGrafter"/>
</dbReference>
<protein>
    <recommendedName>
        <fullName evidence="8">PQ-loop repeat-containing protein 1</fullName>
    </recommendedName>
</protein>
<dbReference type="InterPro" id="IPR052241">
    <property type="entry name" value="SLC66/Scramblase_ANY1"/>
</dbReference>
<feature type="transmembrane region" description="Helical" evidence="5">
    <location>
        <begin position="167"/>
        <end position="186"/>
    </location>
</feature>
<evidence type="ECO:0000256" key="3">
    <source>
        <dbReference type="ARBA" id="ARBA00022989"/>
    </source>
</evidence>
<evidence type="ECO:0000313" key="6">
    <source>
        <dbReference type="EMBL" id="KAA8908875.1"/>
    </source>
</evidence>
<evidence type="ECO:0000256" key="1">
    <source>
        <dbReference type="ARBA" id="ARBA00004141"/>
    </source>
</evidence>
<dbReference type="PANTHER" id="PTHR14856">
    <property type="entry name" value="PQ-LOOP REPEAT-CONTAINING PROTEIN 1-LIKE PROTEIN"/>
    <property type="match status" value="1"/>
</dbReference>
<dbReference type="Pfam" id="PF04193">
    <property type="entry name" value="PQ-loop"/>
    <property type="match status" value="1"/>
</dbReference>
<dbReference type="Proteomes" id="UP000761534">
    <property type="component" value="Unassembled WGS sequence"/>
</dbReference>
<feature type="transmembrane region" description="Helical" evidence="5">
    <location>
        <begin position="43"/>
        <end position="66"/>
    </location>
</feature>
<feature type="transmembrane region" description="Helical" evidence="5">
    <location>
        <begin position="12"/>
        <end position="31"/>
    </location>
</feature>
<reference evidence="6" key="1">
    <citation type="journal article" date="2019" name="G3 (Bethesda)">
        <title>Genome Assemblies of Two Rare Opportunistic Yeast Pathogens: Diutina rugosa (syn. Candida rugosa) and Trichomonascus ciferrii (syn. Candida ciferrii).</title>
        <authorList>
            <person name="Mixao V."/>
            <person name="Saus E."/>
            <person name="Hansen A.P."/>
            <person name="Lass-Florl C."/>
            <person name="Gabaldon T."/>
        </authorList>
    </citation>
    <scope>NUCLEOTIDE SEQUENCE</scope>
    <source>
        <strain evidence="6">CBS 4856</strain>
    </source>
</reference>
<dbReference type="AlphaFoldDB" id="A0A642V517"/>
<keyword evidence="2 5" id="KW-0812">Transmembrane</keyword>
<dbReference type="EMBL" id="SWFS01000356">
    <property type="protein sequence ID" value="KAA8908875.1"/>
    <property type="molecule type" value="Genomic_DNA"/>
</dbReference>
<comment type="caution">
    <text evidence="6">The sequence shown here is derived from an EMBL/GenBank/DDBJ whole genome shotgun (WGS) entry which is preliminary data.</text>
</comment>
<gene>
    <name evidence="6" type="ORF">TRICI_004688</name>
</gene>
<dbReference type="GO" id="GO:0016020">
    <property type="term" value="C:membrane"/>
    <property type="evidence" value="ECO:0007669"/>
    <property type="project" value="UniProtKB-SubCell"/>
</dbReference>
<dbReference type="OrthoDB" id="292213at2759"/>
<evidence type="ECO:0008006" key="8">
    <source>
        <dbReference type="Google" id="ProtNLM"/>
    </source>
</evidence>
<keyword evidence="4 5" id="KW-0472">Membrane</keyword>
<proteinExistence type="predicted"/>
<keyword evidence="7" id="KW-1185">Reference proteome</keyword>